<accession>A0A238FB23</accession>
<keyword evidence="2" id="KW-1133">Transmembrane helix</keyword>
<dbReference type="AlphaFoldDB" id="A0A238FB23"/>
<reference evidence="4" key="1">
    <citation type="submission" date="2016-09" db="EMBL/GenBank/DDBJ databases">
        <authorList>
            <person name="Jeantristanb JTB J.-T."/>
            <person name="Ricardo R."/>
        </authorList>
    </citation>
    <scope>NUCLEOTIDE SEQUENCE [LARGE SCALE GENOMIC DNA]</scope>
</reference>
<dbReference type="EMBL" id="FMSP01000004">
    <property type="protein sequence ID" value="SCV69213.1"/>
    <property type="molecule type" value="Genomic_DNA"/>
</dbReference>
<feature type="transmembrane region" description="Helical" evidence="2">
    <location>
        <begin position="209"/>
        <end position="229"/>
    </location>
</feature>
<proteinExistence type="predicted"/>
<feature type="transmembrane region" description="Helical" evidence="2">
    <location>
        <begin position="241"/>
        <end position="261"/>
    </location>
</feature>
<protein>
    <submittedName>
        <fullName evidence="3">BQ2448_2233 protein</fullName>
    </submittedName>
</protein>
<evidence type="ECO:0000313" key="3">
    <source>
        <dbReference type="EMBL" id="SCV69213.1"/>
    </source>
</evidence>
<feature type="compositionally biased region" description="Low complexity" evidence="1">
    <location>
        <begin position="378"/>
        <end position="387"/>
    </location>
</feature>
<feature type="region of interest" description="Disordered" evidence="1">
    <location>
        <begin position="363"/>
        <end position="387"/>
    </location>
</feature>
<keyword evidence="2" id="KW-0812">Transmembrane</keyword>
<gene>
    <name evidence="3" type="ORF">BQ2448_2233</name>
</gene>
<organism evidence="3 4">
    <name type="scientific">Microbotryum intermedium</name>
    <dbReference type="NCBI Taxonomy" id="269621"/>
    <lineage>
        <taxon>Eukaryota</taxon>
        <taxon>Fungi</taxon>
        <taxon>Dikarya</taxon>
        <taxon>Basidiomycota</taxon>
        <taxon>Pucciniomycotina</taxon>
        <taxon>Microbotryomycetes</taxon>
        <taxon>Microbotryales</taxon>
        <taxon>Microbotryaceae</taxon>
        <taxon>Microbotryum</taxon>
    </lineage>
</organism>
<sequence length="387" mass="43888">MIISISSSTLTQTLLLFLAPFLVPRLIRFVTSFFHPNPAAPPGGAHHASPFLASPHVEPEISPQIKLARLCVVTLTISYLLARCLIPTENLFLHLAPSRTIWQTWFPILRTPIELKRSTAGLEQLWSRRKVLNEQDRALLSRLSTFDARELYLSYGSSPLLHCTWCSPTSYFDYLFVLLPTIAIKYLSVATIDSILLMGSQGRRKRWRVYVVGAVLVGFWIEVYLRWSNVGSSTPMVIDSLVHHLIPPLLLIPTLLASYLLPPTPIHPTTTTLLQPHLLNLLHLSQTCLTHLRSIHMTKMALMTHSETREIVDRLWQAQENELRWAQKDKIVKELLKGVRMEREERKCLEMGREDREGMKKLFGIGNREGEGEGKGKGSMMGVGSES</sequence>
<keyword evidence="2" id="KW-0472">Membrane</keyword>
<dbReference type="PANTHER" id="PTHR39470">
    <property type="entry name" value="CHROMOSOME 10, WHOLE GENOME SHOTGUN SEQUENCE"/>
    <property type="match status" value="1"/>
</dbReference>
<feature type="transmembrane region" description="Helical" evidence="2">
    <location>
        <begin position="174"/>
        <end position="197"/>
    </location>
</feature>
<dbReference type="STRING" id="269621.A0A238FB23"/>
<dbReference type="OrthoDB" id="4218123at2759"/>
<evidence type="ECO:0000256" key="2">
    <source>
        <dbReference type="SAM" id="Phobius"/>
    </source>
</evidence>
<keyword evidence="4" id="KW-1185">Reference proteome</keyword>
<name>A0A238FB23_9BASI</name>
<dbReference type="PANTHER" id="PTHR39470:SF1">
    <property type="entry name" value="CHORISMATE SYNTHASE PROTEIN"/>
    <property type="match status" value="1"/>
</dbReference>
<dbReference type="Proteomes" id="UP000198372">
    <property type="component" value="Unassembled WGS sequence"/>
</dbReference>
<evidence type="ECO:0000313" key="4">
    <source>
        <dbReference type="Proteomes" id="UP000198372"/>
    </source>
</evidence>
<evidence type="ECO:0000256" key="1">
    <source>
        <dbReference type="SAM" id="MobiDB-lite"/>
    </source>
</evidence>